<comment type="caution">
    <text evidence="1">The sequence shown here is derived from an EMBL/GenBank/DDBJ whole genome shotgun (WGS) entry which is preliminary data.</text>
</comment>
<dbReference type="EMBL" id="BARW01001678">
    <property type="protein sequence ID" value="GAI62489.1"/>
    <property type="molecule type" value="Genomic_DNA"/>
</dbReference>
<accession>X1S3Z5</accession>
<gene>
    <name evidence="1" type="ORF">S12H4_05166</name>
</gene>
<evidence type="ECO:0000313" key="1">
    <source>
        <dbReference type="EMBL" id="GAI62489.1"/>
    </source>
</evidence>
<name>X1S3Z5_9ZZZZ</name>
<reference evidence="1" key="1">
    <citation type="journal article" date="2014" name="Front. Microbiol.">
        <title>High frequency of phylogenetically diverse reductive dehalogenase-homologous genes in deep subseafloor sedimentary metagenomes.</title>
        <authorList>
            <person name="Kawai M."/>
            <person name="Futagami T."/>
            <person name="Toyoda A."/>
            <person name="Takaki Y."/>
            <person name="Nishi S."/>
            <person name="Hori S."/>
            <person name="Arai W."/>
            <person name="Tsubouchi T."/>
            <person name="Morono Y."/>
            <person name="Uchiyama I."/>
            <person name="Ito T."/>
            <person name="Fujiyama A."/>
            <person name="Inagaki F."/>
            <person name="Takami H."/>
        </authorList>
    </citation>
    <scope>NUCLEOTIDE SEQUENCE</scope>
    <source>
        <strain evidence="1">Expedition CK06-06</strain>
    </source>
</reference>
<sequence length="51" mass="5563">MENLKDADLVISPDIEDIGFWQFDRAAQAIAVGENAASRAVQRSKQTSVLS</sequence>
<dbReference type="AlphaFoldDB" id="X1S3Z5"/>
<protein>
    <submittedName>
        <fullName evidence="1">Uncharacterized protein</fullName>
    </submittedName>
</protein>
<proteinExistence type="predicted"/>
<organism evidence="1">
    <name type="scientific">marine sediment metagenome</name>
    <dbReference type="NCBI Taxonomy" id="412755"/>
    <lineage>
        <taxon>unclassified sequences</taxon>
        <taxon>metagenomes</taxon>
        <taxon>ecological metagenomes</taxon>
    </lineage>
</organism>